<gene>
    <name evidence="3" type="ORF">GcM1_233038</name>
</gene>
<feature type="transmembrane region" description="Helical" evidence="2">
    <location>
        <begin position="355"/>
        <end position="376"/>
    </location>
</feature>
<name>A0A420IM16_9PEZI</name>
<feature type="transmembrane region" description="Helical" evidence="2">
    <location>
        <begin position="396"/>
        <end position="413"/>
    </location>
</feature>
<organism evidence="3 4">
    <name type="scientific">Golovinomyces cichoracearum</name>
    <dbReference type="NCBI Taxonomy" id="62708"/>
    <lineage>
        <taxon>Eukaryota</taxon>
        <taxon>Fungi</taxon>
        <taxon>Dikarya</taxon>
        <taxon>Ascomycota</taxon>
        <taxon>Pezizomycotina</taxon>
        <taxon>Leotiomycetes</taxon>
        <taxon>Erysiphales</taxon>
        <taxon>Erysiphaceae</taxon>
        <taxon>Golovinomyces</taxon>
    </lineage>
</organism>
<evidence type="ECO:0000313" key="4">
    <source>
        <dbReference type="Proteomes" id="UP000285326"/>
    </source>
</evidence>
<sequence>MDQIMRLRDVLLDYISPVAKRRRVFGPIASSSNTEDLFLSSKQVNLETNTDTPVAEVPHQSYLPLQQNSNRLKRTRDDFEEEIDNEGADSDLSDSQSLPPIDRLIYWAHHNSDPENFEVTPESMPEDDYKSLDSVTSKSDIPDRRPKMECKIDRREMIIAKVQEYLHRQSEIALRRSDVARAKASRDWHPDEMFLFERLTMRGFEALLPKSWKTDFPTLPHTIFAQYENEQTFVNTNFTSNSYGIKALQSLLNLGVRVRDNLLTGAPTNKLIAREIYNYIKWSERDGKYSRMRFLPVLTTVIARPKQSMNSLSAAINSQMNFLAQRHRETLIIPETYDEQEDNIRGKDKYIKQPPLLYGVIVAHTVIIFVTLDSANVDATVKHMQHFDFREQGADAWNGFAIAILIIVARNYIMSIKKELEDDESDLDVDL</sequence>
<accession>A0A420IM16</accession>
<dbReference type="AlphaFoldDB" id="A0A420IM16"/>
<evidence type="ECO:0000313" key="3">
    <source>
        <dbReference type="EMBL" id="RKF75515.1"/>
    </source>
</evidence>
<reference evidence="3 4" key="1">
    <citation type="journal article" date="2018" name="BMC Genomics">
        <title>Comparative genome analyses reveal sequence features reflecting distinct modes of host-adaptation between dicot and monocot powdery mildew.</title>
        <authorList>
            <person name="Wu Y."/>
            <person name="Ma X."/>
            <person name="Pan Z."/>
            <person name="Kale S.D."/>
            <person name="Song Y."/>
            <person name="King H."/>
            <person name="Zhang Q."/>
            <person name="Presley C."/>
            <person name="Deng X."/>
            <person name="Wei C.I."/>
            <person name="Xiao S."/>
        </authorList>
    </citation>
    <scope>NUCLEOTIDE SEQUENCE [LARGE SCALE GENOMIC DNA]</scope>
    <source>
        <strain evidence="3">UMSG1</strain>
    </source>
</reference>
<keyword evidence="2" id="KW-1133">Transmembrane helix</keyword>
<dbReference type="Proteomes" id="UP000285326">
    <property type="component" value="Unassembled WGS sequence"/>
</dbReference>
<feature type="region of interest" description="Disordered" evidence="1">
    <location>
        <begin position="117"/>
        <end position="144"/>
    </location>
</feature>
<evidence type="ECO:0000256" key="2">
    <source>
        <dbReference type="SAM" id="Phobius"/>
    </source>
</evidence>
<proteinExistence type="predicted"/>
<protein>
    <submittedName>
        <fullName evidence="3">Uncharacterized protein</fullName>
    </submittedName>
</protein>
<keyword evidence="2" id="KW-0812">Transmembrane</keyword>
<dbReference type="EMBL" id="MCBS01023351">
    <property type="protein sequence ID" value="RKF75515.1"/>
    <property type="molecule type" value="Genomic_DNA"/>
</dbReference>
<comment type="caution">
    <text evidence="3">The sequence shown here is derived from an EMBL/GenBank/DDBJ whole genome shotgun (WGS) entry which is preliminary data.</text>
</comment>
<keyword evidence="2" id="KW-0472">Membrane</keyword>
<evidence type="ECO:0000256" key="1">
    <source>
        <dbReference type="SAM" id="MobiDB-lite"/>
    </source>
</evidence>